<dbReference type="Proteomes" id="UP001190700">
    <property type="component" value="Unassembled WGS sequence"/>
</dbReference>
<gene>
    <name evidence="2" type="ORF">CYMTET_23923</name>
</gene>
<organism evidence="2 3">
    <name type="scientific">Cymbomonas tetramitiformis</name>
    <dbReference type="NCBI Taxonomy" id="36881"/>
    <lineage>
        <taxon>Eukaryota</taxon>
        <taxon>Viridiplantae</taxon>
        <taxon>Chlorophyta</taxon>
        <taxon>Pyramimonadophyceae</taxon>
        <taxon>Pyramimonadales</taxon>
        <taxon>Pyramimonadaceae</taxon>
        <taxon>Cymbomonas</taxon>
    </lineage>
</organism>
<name>A0AAE0L0F5_9CHLO</name>
<accession>A0AAE0L0F5</accession>
<dbReference type="EMBL" id="LGRX02012355">
    <property type="protein sequence ID" value="KAK3267528.1"/>
    <property type="molecule type" value="Genomic_DNA"/>
</dbReference>
<keyword evidence="3" id="KW-1185">Reference proteome</keyword>
<proteinExistence type="predicted"/>
<sequence length="260" mass="28702">MPVQEEGASPAAPPFVLSFPPLKSHRIVGDYRSGALTERTSAQNQGRVAREQARQWISERESHLRMELYKRYKPVMETLITNIKESPEANLATTERLVGLEKQRLKRKVGLEIERTRLEQGWSVNQVQAELRAREEKMGLLAATQATPGVAGGSKIQPQSEKKSLLLQPENNWLEDFLLKAAFKHSEAPQATRLQDNARCLPSAPELEYAESAELGSTAQPSEGLCASGPSNADESSALTESDEEGLQLRADEMLADEGP</sequence>
<feature type="region of interest" description="Disordered" evidence="1">
    <location>
        <begin position="213"/>
        <end position="260"/>
    </location>
</feature>
<comment type="caution">
    <text evidence="2">The sequence shown here is derived from an EMBL/GenBank/DDBJ whole genome shotgun (WGS) entry which is preliminary data.</text>
</comment>
<dbReference type="AlphaFoldDB" id="A0AAE0L0F5"/>
<feature type="compositionally biased region" description="Polar residues" evidence="1">
    <location>
        <begin position="229"/>
        <end position="240"/>
    </location>
</feature>
<evidence type="ECO:0000313" key="2">
    <source>
        <dbReference type="EMBL" id="KAK3267528.1"/>
    </source>
</evidence>
<reference evidence="2 3" key="1">
    <citation type="journal article" date="2015" name="Genome Biol. Evol.">
        <title>Comparative Genomics of a Bacterivorous Green Alga Reveals Evolutionary Causalities and Consequences of Phago-Mixotrophic Mode of Nutrition.</title>
        <authorList>
            <person name="Burns J.A."/>
            <person name="Paasch A."/>
            <person name="Narechania A."/>
            <person name="Kim E."/>
        </authorList>
    </citation>
    <scope>NUCLEOTIDE SEQUENCE [LARGE SCALE GENOMIC DNA]</scope>
    <source>
        <strain evidence="2 3">PLY_AMNH</strain>
    </source>
</reference>
<protein>
    <submittedName>
        <fullName evidence="2">Uncharacterized protein</fullName>
    </submittedName>
</protein>
<evidence type="ECO:0000313" key="3">
    <source>
        <dbReference type="Proteomes" id="UP001190700"/>
    </source>
</evidence>
<evidence type="ECO:0000256" key="1">
    <source>
        <dbReference type="SAM" id="MobiDB-lite"/>
    </source>
</evidence>